<dbReference type="PANTHER" id="PTHR46018">
    <property type="entry name" value="ZINC PHOSPHODIESTERASE ELAC PROTEIN 1"/>
    <property type="match status" value="1"/>
</dbReference>
<dbReference type="PANTHER" id="PTHR46018:SF2">
    <property type="entry name" value="ZINC PHOSPHODIESTERASE ELAC PROTEIN 1"/>
    <property type="match status" value="1"/>
</dbReference>
<dbReference type="SUPFAM" id="SSF56281">
    <property type="entry name" value="Metallo-hydrolase/oxidoreductase"/>
    <property type="match status" value="1"/>
</dbReference>
<feature type="domain" description="Metallo-beta-lactamase" evidence="1">
    <location>
        <begin position="25"/>
        <end position="226"/>
    </location>
</feature>
<dbReference type="Gene3D" id="3.60.15.10">
    <property type="entry name" value="Ribonuclease Z/Hydroxyacylglutathione hydrolase-like"/>
    <property type="match status" value="1"/>
</dbReference>
<keyword evidence="2" id="KW-0378">Hydrolase</keyword>
<gene>
    <name evidence="2" type="ORF">ELE36_13495</name>
</gene>
<name>A0A411HQC1_9GAMM</name>
<sequence length="283" mass="30063">MPPPPVLELVVLGSGGPGAVGRASSSFVVLLDGIPRILIDAGSGAFARLGETKLSLDRLDRILLTHLHIDHSAELPGIFKARAVASRGAINFHVFGPSGAGKFPSTKRFVDLLFGKHGAFAYLADFSAPITIVTTDIGATLSRTRKLQTLLAKDGLKITAIAGHHDDAPSIIYRIDYKNRSVVFSGDIDAAGLDNLRSIADHCNLLVFNTVVLDRPQSAEALYTLHTPPKSIGEVAASAHVGALLLTHLNPAIDQAHDDVLASIHRNYAGPVTFAEDRLRIAP</sequence>
<dbReference type="InterPro" id="IPR036866">
    <property type="entry name" value="RibonucZ/Hydroxyglut_hydro"/>
</dbReference>
<proteinExistence type="predicted"/>
<dbReference type="Pfam" id="PF12706">
    <property type="entry name" value="Lactamase_B_2"/>
    <property type="match status" value="1"/>
</dbReference>
<dbReference type="KEGG" id="xbc:ELE36_13495"/>
<accession>A0A411HQC1</accession>
<dbReference type="OrthoDB" id="9803916at2"/>
<reference evidence="2 3" key="1">
    <citation type="submission" date="2019-01" db="EMBL/GenBank/DDBJ databases">
        <title>Pseudolysobacter antarctica gen. nov., sp. nov., isolated from Fildes Peninsula, Antarctica.</title>
        <authorList>
            <person name="Wei Z."/>
            <person name="Peng F."/>
        </authorList>
    </citation>
    <scope>NUCLEOTIDE SEQUENCE [LARGE SCALE GENOMIC DNA]</scope>
    <source>
        <strain evidence="2 3">AQ6-296</strain>
    </source>
</reference>
<evidence type="ECO:0000313" key="2">
    <source>
        <dbReference type="EMBL" id="QBB72695.1"/>
    </source>
</evidence>
<evidence type="ECO:0000313" key="3">
    <source>
        <dbReference type="Proteomes" id="UP000291562"/>
    </source>
</evidence>
<dbReference type="Proteomes" id="UP000291562">
    <property type="component" value="Chromosome"/>
</dbReference>
<dbReference type="InterPro" id="IPR001279">
    <property type="entry name" value="Metallo-B-lactamas"/>
</dbReference>
<dbReference type="EMBL" id="CP035704">
    <property type="protein sequence ID" value="QBB72695.1"/>
    <property type="molecule type" value="Genomic_DNA"/>
</dbReference>
<dbReference type="AlphaFoldDB" id="A0A411HQC1"/>
<evidence type="ECO:0000259" key="1">
    <source>
        <dbReference type="SMART" id="SM00849"/>
    </source>
</evidence>
<dbReference type="GO" id="GO:0042781">
    <property type="term" value="F:3'-tRNA processing endoribonuclease activity"/>
    <property type="evidence" value="ECO:0007669"/>
    <property type="project" value="TreeGrafter"/>
</dbReference>
<protein>
    <submittedName>
        <fullName evidence="2">MBL fold metallo-hydrolase</fullName>
    </submittedName>
</protein>
<organism evidence="2 3">
    <name type="scientific">Pseudolysobacter antarcticus</name>
    <dbReference type="NCBI Taxonomy" id="2511995"/>
    <lineage>
        <taxon>Bacteria</taxon>
        <taxon>Pseudomonadati</taxon>
        <taxon>Pseudomonadota</taxon>
        <taxon>Gammaproteobacteria</taxon>
        <taxon>Lysobacterales</taxon>
        <taxon>Rhodanobacteraceae</taxon>
        <taxon>Pseudolysobacter</taxon>
    </lineage>
</organism>
<dbReference type="SMART" id="SM00849">
    <property type="entry name" value="Lactamase_B"/>
    <property type="match status" value="1"/>
</dbReference>
<keyword evidence="3" id="KW-1185">Reference proteome</keyword>